<evidence type="ECO:0000256" key="1">
    <source>
        <dbReference type="SAM" id="MobiDB-lite"/>
    </source>
</evidence>
<comment type="caution">
    <text evidence="2">The sequence shown here is derived from an EMBL/GenBank/DDBJ whole genome shotgun (WGS) entry which is preliminary data.</text>
</comment>
<reference evidence="3" key="1">
    <citation type="journal article" date="2019" name="Int. J. Syst. Evol. Microbiol.">
        <title>The Global Catalogue of Microorganisms (GCM) 10K type strain sequencing project: providing services to taxonomists for standard genome sequencing and annotation.</title>
        <authorList>
            <consortium name="The Broad Institute Genomics Platform"/>
            <consortium name="The Broad Institute Genome Sequencing Center for Infectious Disease"/>
            <person name="Wu L."/>
            <person name="Ma J."/>
        </authorList>
    </citation>
    <scope>NUCLEOTIDE SEQUENCE [LARGE SCALE GENOMIC DNA]</scope>
    <source>
        <strain evidence="3">JCM 3053</strain>
    </source>
</reference>
<protein>
    <submittedName>
        <fullName evidence="2">Uncharacterized protein</fullName>
    </submittedName>
</protein>
<organism evidence="2 3">
    <name type="scientific">Streptomyces indiaensis</name>
    <dbReference type="NCBI Taxonomy" id="284033"/>
    <lineage>
        <taxon>Bacteria</taxon>
        <taxon>Bacillati</taxon>
        <taxon>Actinomycetota</taxon>
        <taxon>Actinomycetes</taxon>
        <taxon>Kitasatosporales</taxon>
        <taxon>Streptomycetaceae</taxon>
        <taxon>Streptomyces</taxon>
    </lineage>
</organism>
<gene>
    <name evidence="2" type="ORF">GCM10010104_48070</name>
</gene>
<evidence type="ECO:0000313" key="3">
    <source>
        <dbReference type="Proteomes" id="UP001501474"/>
    </source>
</evidence>
<dbReference type="Pfam" id="PF19561">
    <property type="entry name" value="DUF6083"/>
    <property type="match status" value="1"/>
</dbReference>
<keyword evidence="3" id="KW-1185">Reference proteome</keyword>
<name>A0ABP5QWG9_9ACTN</name>
<dbReference type="EMBL" id="BAAART010000106">
    <property type="protein sequence ID" value="GAA2246077.1"/>
    <property type="molecule type" value="Genomic_DNA"/>
</dbReference>
<dbReference type="Proteomes" id="UP001501474">
    <property type="component" value="Unassembled WGS sequence"/>
</dbReference>
<evidence type="ECO:0000313" key="2">
    <source>
        <dbReference type="EMBL" id="GAA2246077.1"/>
    </source>
</evidence>
<feature type="region of interest" description="Disordered" evidence="1">
    <location>
        <begin position="1"/>
        <end position="63"/>
    </location>
</feature>
<feature type="compositionally biased region" description="Basic and acidic residues" evidence="1">
    <location>
        <begin position="43"/>
        <end position="62"/>
    </location>
</feature>
<dbReference type="InterPro" id="IPR045729">
    <property type="entry name" value="DUF6083"/>
</dbReference>
<sequence>MTCGIGRIAPLRPERALPYPRTPAHARAMGDTDASRIIPLPDPDGHRQRPPDAPRPWEKTDRAQAALEGATGPEPPAPPECPDCGLVGERHVTYYGTHVLLEPGMEAPAHMVPVWHRWYVDSNGTAWNSREDEPEPGAVCCVPHRIACPGLSPEEAGLWRWLDAVREENARGARLHADGNTDPAVFPDAG</sequence>
<accession>A0ABP5QWG9</accession>
<proteinExistence type="predicted"/>